<dbReference type="SUPFAM" id="SSF52540">
    <property type="entry name" value="P-loop containing nucleoside triphosphate hydrolases"/>
    <property type="match status" value="1"/>
</dbReference>
<evidence type="ECO:0000256" key="1">
    <source>
        <dbReference type="ARBA" id="ARBA00022614"/>
    </source>
</evidence>
<evidence type="ECO:0000256" key="3">
    <source>
        <dbReference type="SAM" id="MobiDB-lite"/>
    </source>
</evidence>
<dbReference type="SMART" id="SM00255">
    <property type="entry name" value="TIR"/>
    <property type="match status" value="1"/>
</dbReference>
<dbReference type="Gene3D" id="3.40.50.10140">
    <property type="entry name" value="Toll/interleukin-1 receptor homology (TIR) domain"/>
    <property type="match status" value="1"/>
</dbReference>
<organism evidence="5 6">
    <name type="scientific">Taxus chinensis</name>
    <name type="common">Chinese yew</name>
    <name type="synonym">Taxus wallichiana var. chinensis</name>
    <dbReference type="NCBI Taxonomy" id="29808"/>
    <lineage>
        <taxon>Eukaryota</taxon>
        <taxon>Viridiplantae</taxon>
        <taxon>Streptophyta</taxon>
        <taxon>Embryophyta</taxon>
        <taxon>Tracheophyta</taxon>
        <taxon>Spermatophyta</taxon>
        <taxon>Pinopsida</taxon>
        <taxon>Pinidae</taxon>
        <taxon>Conifers II</taxon>
        <taxon>Cupressales</taxon>
        <taxon>Taxaceae</taxon>
        <taxon>Taxus</taxon>
    </lineage>
</organism>
<dbReference type="Pfam" id="PF00931">
    <property type="entry name" value="NB-ARC"/>
    <property type="match status" value="1"/>
</dbReference>
<evidence type="ECO:0000259" key="4">
    <source>
        <dbReference type="PROSITE" id="PS50104"/>
    </source>
</evidence>
<dbReference type="InterPro" id="IPR027417">
    <property type="entry name" value="P-loop_NTPase"/>
</dbReference>
<dbReference type="GO" id="GO:0043531">
    <property type="term" value="F:ADP binding"/>
    <property type="evidence" value="ECO:0007669"/>
    <property type="project" value="InterPro"/>
</dbReference>
<dbReference type="InterPro" id="IPR044974">
    <property type="entry name" value="Disease_R_plants"/>
</dbReference>
<dbReference type="Pfam" id="PF23282">
    <property type="entry name" value="WHD_ROQ1"/>
    <property type="match status" value="1"/>
</dbReference>
<accession>A0AA38C2F9</accession>
<dbReference type="PRINTS" id="PR00364">
    <property type="entry name" value="DISEASERSIST"/>
</dbReference>
<dbReference type="InterPro" id="IPR032675">
    <property type="entry name" value="LRR_dom_sf"/>
</dbReference>
<proteinExistence type="predicted"/>
<dbReference type="Gene3D" id="3.40.50.300">
    <property type="entry name" value="P-loop containing nucleotide triphosphate hydrolases"/>
    <property type="match status" value="1"/>
</dbReference>
<dbReference type="InterPro" id="IPR000157">
    <property type="entry name" value="TIR_dom"/>
</dbReference>
<dbReference type="Gene3D" id="3.80.10.10">
    <property type="entry name" value="Ribonuclease Inhibitor"/>
    <property type="match status" value="1"/>
</dbReference>
<feature type="non-terminal residue" evidence="5">
    <location>
        <position position="1"/>
    </location>
</feature>
<feature type="region of interest" description="Disordered" evidence="3">
    <location>
        <begin position="1"/>
        <end position="29"/>
    </location>
</feature>
<reference evidence="5 6" key="1">
    <citation type="journal article" date="2021" name="Nat. Plants">
        <title>The Taxus genome provides insights into paclitaxel biosynthesis.</title>
        <authorList>
            <person name="Xiong X."/>
            <person name="Gou J."/>
            <person name="Liao Q."/>
            <person name="Li Y."/>
            <person name="Zhou Q."/>
            <person name="Bi G."/>
            <person name="Li C."/>
            <person name="Du R."/>
            <person name="Wang X."/>
            <person name="Sun T."/>
            <person name="Guo L."/>
            <person name="Liang H."/>
            <person name="Lu P."/>
            <person name="Wu Y."/>
            <person name="Zhang Z."/>
            <person name="Ro D.K."/>
            <person name="Shang Y."/>
            <person name="Huang S."/>
            <person name="Yan J."/>
        </authorList>
    </citation>
    <scope>NUCLEOTIDE SEQUENCE [LARGE SCALE GENOMIC DNA]</scope>
    <source>
        <strain evidence="5">Ta-2019</strain>
    </source>
</reference>
<dbReference type="InterPro" id="IPR035897">
    <property type="entry name" value="Toll_tir_struct_dom_sf"/>
</dbReference>
<dbReference type="PANTHER" id="PTHR11017:SF385">
    <property type="entry name" value="DISEASE RESISTANCE PROTEIN (TIR-NBS-LRR CLASS)-RELATED"/>
    <property type="match status" value="1"/>
</dbReference>
<dbReference type="GO" id="GO:0006952">
    <property type="term" value="P:defense response"/>
    <property type="evidence" value="ECO:0007669"/>
    <property type="project" value="UniProtKB-KW"/>
</dbReference>
<feature type="compositionally biased region" description="Polar residues" evidence="3">
    <location>
        <begin position="1"/>
        <end position="14"/>
    </location>
</feature>
<dbReference type="SUPFAM" id="SSF52058">
    <property type="entry name" value="L domain-like"/>
    <property type="match status" value="1"/>
</dbReference>
<comment type="caution">
    <text evidence="5">The sequence shown here is derived from an EMBL/GenBank/DDBJ whole genome shotgun (WGS) entry which is preliminary data.</text>
</comment>
<dbReference type="InterPro" id="IPR058192">
    <property type="entry name" value="WHD_ROQ1-like"/>
</dbReference>
<keyword evidence="6" id="KW-1185">Reference proteome</keyword>
<protein>
    <recommendedName>
        <fullName evidence="4">TIR domain-containing protein</fullName>
    </recommendedName>
</protein>
<dbReference type="SUPFAM" id="SSF46785">
    <property type="entry name" value="Winged helix' DNA-binding domain"/>
    <property type="match status" value="1"/>
</dbReference>
<dbReference type="SUPFAM" id="SSF52200">
    <property type="entry name" value="Toll/Interleukin receptor TIR domain"/>
    <property type="match status" value="1"/>
</dbReference>
<evidence type="ECO:0000313" key="5">
    <source>
        <dbReference type="EMBL" id="KAH9288682.1"/>
    </source>
</evidence>
<sequence>MEASSSSKRQQNAEQVFGEIEAQRKKDQRSLAPPQLFDVFISHRGPDVKTTLATQLYLSLRKKRYRAFLDVEEIKGGDSISGTIQNAICSSSVQIAIFSRGYAESKWCLDELLLMLEQNKALFIPVFYEMAPWELRYIDKGAYAKAFSEFQRKERNLHKLDDWKRALLSASNIPGYDLSHYGHDLCDKIVSAVVKEMQKRRPIHVAKHPVGLEERVQDFETHCRNTVQENTKTVGIFGLGGSGKTTLAKELFNHKRSNYNASCFLNDVREASAKGKLHSLQTKILKDLFGEDRHEFDNVDEGTTYLRDRLAENTHSRFLIVLDDVDDQQQLDALAFRDMQNPGNFVIVTTRDQRVLTLASISVDYNMKGLNMPHAMELFCWHAFLQPYPDNGYGDLVESFVNFCRGLPLSLQVLGCHVSGGTRSYWELELDKVRNLLPDDIIQRLKISFDGLDGEEKQIFMDIACFFTDEKKDMAMRIWKGSGWNAQHALQTLRDKSLVELEDERFYIQGKQFVFRMHDHLRDLGRQMADQFSPPRLWQPQHLRSMESWGFRKILAETDHRCFHSIEDMSISSRITYFIGITNDTANASSVLLWLELDIDAGSQSKLKGIPSWIPVEKLQGLRVDGPLQGLWNPNLSTKGFKKKQKWSPNLQIKGFRKRHQQSPYLQIKRLQSHGQANFELKELVLTDYGSLPKLSKLMGQLNHLECLVVAQSLSATSARRGVVTEGMSLSRSLTKLSNLTSLVLSFVSLSGELALSNTRDSTHFESRTSSCMNSLQTIDISYTGLPKLSISGETCPRLRSLCQDSMEDLSEVDLKLVTTLNQLSLIYCYKLRTISGLSDVTELVTLSIEECWELETLPTLAHLRCLESITISRSHKLHGIVGIEELEGLKFLHLSGVSGGELWNCIYALKRMPSDVTT</sequence>
<dbReference type="InterPro" id="IPR036390">
    <property type="entry name" value="WH_DNA-bd_sf"/>
</dbReference>
<dbReference type="Gene3D" id="1.10.8.430">
    <property type="entry name" value="Helical domain of apoptotic protease-activating factors"/>
    <property type="match status" value="1"/>
</dbReference>
<dbReference type="InterPro" id="IPR042197">
    <property type="entry name" value="Apaf_helical"/>
</dbReference>
<dbReference type="AlphaFoldDB" id="A0AA38C2F9"/>
<evidence type="ECO:0000256" key="2">
    <source>
        <dbReference type="ARBA" id="ARBA00022821"/>
    </source>
</evidence>
<dbReference type="InterPro" id="IPR002182">
    <property type="entry name" value="NB-ARC"/>
</dbReference>
<dbReference type="Pfam" id="PF01582">
    <property type="entry name" value="TIR"/>
    <property type="match status" value="1"/>
</dbReference>
<dbReference type="PANTHER" id="PTHR11017">
    <property type="entry name" value="LEUCINE-RICH REPEAT-CONTAINING PROTEIN"/>
    <property type="match status" value="1"/>
</dbReference>
<feature type="domain" description="TIR" evidence="4">
    <location>
        <begin position="35"/>
        <end position="197"/>
    </location>
</feature>
<dbReference type="PROSITE" id="PS50104">
    <property type="entry name" value="TIR"/>
    <property type="match status" value="1"/>
</dbReference>
<dbReference type="Proteomes" id="UP000824469">
    <property type="component" value="Unassembled WGS sequence"/>
</dbReference>
<keyword evidence="1" id="KW-0433">Leucine-rich repeat</keyword>
<name>A0AA38C2F9_TAXCH</name>
<keyword evidence="2" id="KW-0611">Plant defense</keyword>
<dbReference type="EMBL" id="JAHRHJ020003813">
    <property type="protein sequence ID" value="KAH9288682.1"/>
    <property type="molecule type" value="Genomic_DNA"/>
</dbReference>
<evidence type="ECO:0000313" key="6">
    <source>
        <dbReference type="Proteomes" id="UP000824469"/>
    </source>
</evidence>
<dbReference type="GO" id="GO:0007165">
    <property type="term" value="P:signal transduction"/>
    <property type="evidence" value="ECO:0007669"/>
    <property type="project" value="InterPro"/>
</dbReference>
<gene>
    <name evidence="5" type="ORF">KI387_032799</name>
</gene>